<keyword evidence="1" id="KW-0677">Repeat</keyword>
<proteinExistence type="predicted"/>
<reference evidence="5 6" key="1">
    <citation type="submission" date="2015-11" db="EMBL/GenBank/DDBJ databases">
        <title>Genomic analysis of 38 Legionella species identifies large and diverse effector repertoires.</title>
        <authorList>
            <person name="Burstein D."/>
            <person name="Amaro F."/>
            <person name="Zusman T."/>
            <person name="Lifshitz Z."/>
            <person name="Cohen O."/>
            <person name="Gilbert J.A."/>
            <person name="Pupko T."/>
            <person name="Shuman H.A."/>
            <person name="Segal G."/>
        </authorList>
    </citation>
    <scope>NUCLEOTIDE SEQUENCE [LARGE SCALE GENOMIC DNA]</scope>
    <source>
        <strain evidence="5 6">ATCC 49508</strain>
    </source>
</reference>
<feature type="region of interest" description="Disordered" evidence="4">
    <location>
        <begin position="671"/>
        <end position="693"/>
    </location>
</feature>
<dbReference type="Proteomes" id="UP000054662">
    <property type="component" value="Unassembled WGS sequence"/>
</dbReference>
<dbReference type="SMART" id="SM00248">
    <property type="entry name" value="ANK"/>
    <property type="match status" value="11"/>
</dbReference>
<dbReference type="InterPro" id="IPR002110">
    <property type="entry name" value="Ankyrin_rpt"/>
</dbReference>
<evidence type="ECO:0000256" key="3">
    <source>
        <dbReference type="PROSITE-ProRule" id="PRU00023"/>
    </source>
</evidence>
<feature type="repeat" description="ANK" evidence="3">
    <location>
        <begin position="601"/>
        <end position="639"/>
    </location>
</feature>
<dbReference type="SUPFAM" id="SSF48403">
    <property type="entry name" value="Ankyrin repeat"/>
    <property type="match status" value="2"/>
</dbReference>
<evidence type="ECO:0000313" key="6">
    <source>
        <dbReference type="Proteomes" id="UP000054662"/>
    </source>
</evidence>
<dbReference type="PANTHER" id="PTHR24198:SF194">
    <property type="entry name" value="INVERSIN-A"/>
    <property type="match status" value="1"/>
</dbReference>
<dbReference type="Pfam" id="PF12796">
    <property type="entry name" value="Ank_2"/>
    <property type="match status" value="2"/>
</dbReference>
<protein>
    <submittedName>
        <fullName evidence="5">Ankyrin repeats (3 copies)</fullName>
    </submittedName>
</protein>
<evidence type="ECO:0000256" key="2">
    <source>
        <dbReference type="ARBA" id="ARBA00023043"/>
    </source>
</evidence>
<dbReference type="Pfam" id="PF13637">
    <property type="entry name" value="Ank_4"/>
    <property type="match status" value="1"/>
</dbReference>
<keyword evidence="6" id="KW-1185">Reference proteome</keyword>
<dbReference type="EMBL" id="LNZC01000010">
    <property type="protein sequence ID" value="KTD80347.1"/>
    <property type="molecule type" value="Genomic_DNA"/>
</dbReference>
<dbReference type="AlphaFoldDB" id="A0A0W1AGA0"/>
<keyword evidence="2 3" id="KW-0040">ANK repeat</keyword>
<dbReference type="Gene3D" id="1.25.40.20">
    <property type="entry name" value="Ankyrin repeat-containing domain"/>
    <property type="match status" value="4"/>
</dbReference>
<name>A0A0W1AGA0_9GAMM</name>
<organism evidence="5 6">
    <name type="scientific">Legionella worsleiensis</name>
    <dbReference type="NCBI Taxonomy" id="45076"/>
    <lineage>
        <taxon>Bacteria</taxon>
        <taxon>Pseudomonadati</taxon>
        <taxon>Pseudomonadota</taxon>
        <taxon>Gammaproteobacteria</taxon>
        <taxon>Legionellales</taxon>
        <taxon>Legionellaceae</taxon>
        <taxon>Legionella</taxon>
    </lineage>
</organism>
<comment type="caution">
    <text evidence="5">The sequence shown here is derived from an EMBL/GenBank/DDBJ whole genome shotgun (WGS) entry which is preliminary data.</text>
</comment>
<feature type="compositionally biased region" description="Polar residues" evidence="4">
    <location>
        <begin position="682"/>
        <end position="691"/>
    </location>
</feature>
<accession>A0A0W1AGA0</accession>
<dbReference type="RefSeq" id="WP_058492843.1">
    <property type="nucleotide sequence ID" value="NZ_CBCRUR010000007.1"/>
</dbReference>
<sequence>MATTESDISFHLIQTNLANMHEAIVNQEYKLIVNLLDKGVSPNAMIYDKTTERQSPLIFLAAQTGNLAIVKLFIERGAVIEKAKYGDIPDFYINDPIRAAIANGHADLAHYLLDCGSNASGTAVIKKLFEIYRQSDVDPIVEQNYLHIIKLVFDNGADFSTCFYYALDMINREYEENLVRLEHTACAEDITKIQHDNTQLLRAYEQTLRVLFDFGTGNDFPLILLNPVSHEWKYFKLINLSAFNFIGLSLRANPISRDMLKKFGISKGIDEAIFTLNDLNNLSDESRKHTIKTRLELQISQRKGWVEDSGIVTIPSLVRAAHFGRVALVEKKLQSGIDPNEKDQSYIAIEQAAIKGHLNIVKMLAEHPATNPKDIYRALKSAQLTQRANVINYLRSRLDPNAEDENEMTQLCYAVIQLNVPKVDELLKKGADPNKGGVSPLWLATSPYISSRNFRALDSEEVHKLQAEIVALLLQYGADPNKYDFKSPLADAVAHGNIRSVALLLPLTENKNLARICEKNDKTQSSPWYEDMLFDAINNKNCIPILSLLKDSGADFNVLNPGFGDTNLLCTVILSTINGRSRDLFCYLLRNGASANFLNRDRSSPLHYTIKQCQKNNEEAFFIIEELVSFGADMNALDTNGRTPMQIAASSCNTPLCQLLEGLNAKITASSSSSTRDDATCSEMTEPTTSLLGHDEPIKKTLKSHGFFALRYHCEIGGEPPEKPRIKF</sequence>
<dbReference type="PATRIC" id="fig|45076.6.peg.1109"/>
<dbReference type="OrthoDB" id="5632837at2"/>
<evidence type="ECO:0000256" key="4">
    <source>
        <dbReference type="SAM" id="MobiDB-lite"/>
    </source>
</evidence>
<evidence type="ECO:0000256" key="1">
    <source>
        <dbReference type="ARBA" id="ARBA00022737"/>
    </source>
</evidence>
<dbReference type="PANTHER" id="PTHR24198">
    <property type="entry name" value="ANKYRIN REPEAT AND PROTEIN KINASE DOMAIN-CONTAINING PROTEIN"/>
    <property type="match status" value="1"/>
</dbReference>
<evidence type="ECO:0000313" key="5">
    <source>
        <dbReference type="EMBL" id="KTD80347.1"/>
    </source>
</evidence>
<dbReference type="InterPro" id="IPR036770">
    <property type="entry name" value="Ankyrin_rpt-contain_sf"/>
</dbReference>
<gene>
    <name evidence="5" type="ORF">Lwor_1018</name>
</gene>
<dbReference type="PROSITE" id="PS50088">
    <property type="entry name" value="ANK_REPEAT"/>
    <property type="match status" value="1"/>
</dbReference>
<dbReference type="STRING" id="45076.Lwor_1018"/>